<protein>
    <submittedName>
        <fullName evidence="1">Uncharacterized protein</fullName>
    </submittedName>
</protein>
<sequence>MKVVSYKYTSAEDLLSIVHRHLGLAGWTVNYFGQMVNGDPRLGRYMAVQKAGCFFTLRAFDLFNPYAESYAYSTVFEQRGIAVNACDGYTAGVGYLSQPGFRQAPRCYVETSFEGTCYLSYSGDIFIISTQYDDGRFSHVIFGKLPVFVAGTGGNIVSSTHVYNANALYPLLYNNAACFCLRVNHAQFNGWDTGSRTLSSLAYPTVNGVPTYLSTSNQYGGLGTHTRGKILDCGFPGLIPVNFFTLFSSNYSPFAQIPGLFFVPLDYVSAASELVIGRSKFFVIPLYKKGSWLEATTGIQNLGIAVLKDE</sequence>
<accession>A0ABZ0PQM4</accession>
<gene>
    <name evidence="1" type="ORF">SBP02_11750</name>
</gene>
<reference evidence="1 2" key="1">
    <citation type="submission" date="2023-11" db="EMBL/GenBank/DDBJ databases">
        <title>Complete genome of Pseudomonas benzenivorans BA3361.</title>
        <authorList>
            <person name="Shin S.Y."/>
            <person name="Song J."/>
            <person name="Kang H."/>
        </authorList>
    </citation>
    <scope>NUCLEOTIDE SEQUENCE [LARGE SCALE GENOMIC DNA]</scope>
    <source>
        <strain evidence="1 2">HNIBRBA3361</strain>
    </source>
</reference>
<evidence type="ECO:0000313" key="2">
    <source>
        <dbReference type="Proteomes" id="UP001305928"/>
    </source>
</evidence>
<dbReference type="RefSeq" id="WP_318641942.1">
    <property type="nucleotide sequence ID" value="NZ_CP137892.1"/>
</dbReference>
<organism evidence="1 2">
    <name type="scientific">Pseudomonas benzenivorans</name>
    <dbReference type="NCBI Taxonomy" id="556533"/>
    <lineage>
        <taxon>Bacteria</taxon>
        <taxon>Pseudomonadati</taxon>
        <taxon>Pseudomonadota</taxon>
        <taxon>Gammaproteobacteria</taxon>
        <taxon>Pseudomonadales</taxon>
        <taxon>Pseudomonadaceae</taxon>
        <taxon>Pseudomonas</taxon>
    </lineage>
</organism>
<dbReference type="EMBL" id="CP137892">
    <property type="protein sequence ID" value="WPC03458.1"/>
    <property type="molecule type" value="Genomic_DNA"/>
</dbReference>
<keyword evidence="2" id="KW-1185">Reference proteome</keyword>
<name>A0ABZ0PQM4_9PSED</name>
<evidence type="ECO:0000313" key="1">
    <source>
        <dbReference type="EMBL" id="WPC03458.1"/>
    </source>
</evidence>
<dbReference type="Proteomes" id="UP001305928">
    <property type="component" value="Chromosome"/>
</dbReference>
<proteinExistence type="predicted"/>